<sequence length="138" mass="14800">MEVDERSASLATGAAEGDEEDPAAEEPGARGLTAQSGGCELPLARVRKVIKEDRDIHMCQADAVYAIALAAQKFIEDLAESAAQASQEQKRKTVAYKDLVNVVSDNMRLDFVADIIPAAVPMQKALERRKADEGRSGA</sequence>
<dbReference type="PANTHER" id="PTHR10252:SF54">
    <property type="entry name" value="CHROMATIN ACCESSIBILITY COMPLEX PROTEIN 1"/>
    <property type="match status" value="1"/>
</dbReference>
<feature type="region of interest" description="Disordered" evidence="3">
    <location>
        <begin position="1"/>
        <end position="36"/>
    </location>
</feature>
<keyword evidence="6" id="KW-1185">Reference proteome</keyword>
<evidence type="ECO:0000256" key="1">
    <source>
        <dbReference type="ARBA" id="ARBA00004123"/>
    </source>
</evidence>
<dbReference type="CDD" id="cd23645">
    <property type="entry name" value="HFD_Dpb3-like"/>
    <property type="match status" value="1"/>
</dbReference>
<evidence type="ECO:0000313" key="5">
    <source>
        <dbReference type="EMBL" id="KAJ1909260.1"/>
    </source>
</evidence>
<reference evidence="5" key="1">
    <citation type="submission" date="2022-07" db="EMBL/GenBank/DDBJ databases">
        <title>Phylogenomic reconstructions and comparative analyses of Kickxellomycotina fungi.</title>
        <authorList>
            <person name="Reynolds N.K."/>
            <person name="Stajich J.E."/>
            <person name="Barry K."/>
            <person name="Grigoriev I.V."/>
            <person name="Crous P."/>
            <person name="Smith M.E."/>
        </authorList>
    </citation>
    <scope>NUCLEOTIDE SEQUENCE</scope>
    <source>
        <strain evidence="5">RSA 861</strain>
    </source>
</reference>
<feature type="domain" description="Transcription factor CBF/NF-Y/archaeal histone" evidence="4">
    <location>
        <begin position="40"/>
        <end position="102"/>
    </location>
</feature>
<name>A0A9W7ZHK4_9FUNG</name>
<dbReference type="PANTHER" id="PTHR10252">
    <property type="entry name" value="HISTONE-LIKE TRANSCRIPTION FACTOR CCAAT-RELATED"/>
    <property type="match status" value="1"/>
</dbReference>
<keyword evidence="2" id="KW-0539">Nucleus</keyword>
<dbReference type="GO" id="GO:0008623">
    <property type="term" value="C:CHRAC"/>
    <property type="evidence" value="ECO:0007669"/>
    <property type="project" value="TreeGrafter"/>
</dbReference>
<dbReference type="SUPFAM" id="SSF47113">
    <property type="entry name" value="Histone-fold"/>
    <property type="match status" value="1"/>
</dbReference>
<evidence type="ECO:0000256" key="2">
    <source>
        <dbReference type="ARBA" id="ARBA00023242"/>
    </source>
</evidence>
<dbReference type="InterPro" id="IPR009072">
    <property type="entry name" value="Histone-fold"/>
</dbReference>
<comment type="caution">
    <text evidence="5">The sequence shown here is derived from an EMBL/GenBank/DDBJ whole genome shotgun (WGS) entry which is preliminary data.</text>
</comment>
<protein>
    <recommendedName>
        <fullName evidence="4">Transcription factor CBF/NF-Y/archaeal histone domain-containing protein</fullName>
    </recommendedName>
</protein>
<dbReference type="EMBL" id="JANBPT010001234">
    <property type="protein sequence ID" value="KAJ1909260.1"/>
    <property type="molecule type" value="Genomic_DNA"/>
</dbReference>
<dbReference type="Pfam" id="PF00808">
    <property type="entry name" value="CBFD_NFYB_HMF"/>
    <property type="match status" value="1"/>
</dbReference>
<dbReference type="AlphaFoldDB" id="A0A9W7ZHK4"/>
<accession>A0A9W7ZHK4</accession>
<dbReference type="Gene3D" id="1.10.20.10">
    <property type="entry name" value="Histone, subunit A"/>
    <property type="match status" value="1"/>
</dbReference>
<evidence type="ECO:0000313" key="6">
    <source>
        <dbReference type="Proteomes" id="UP001150569"/>
    </source>
</evidence>
<dbReference type="GO" id="GO:0046982">
    <property type="term" value="F:protein heterodimerization activity"/>
    <property type="evidence" value="ECO:0007669"/>
    <property type="project" value="InterPro"/>
</dbReference>
<gene>
    <name evidence="5" type="ORF">IWQ60_011267</name>
</gene>
<evidence type="ECO:0000256" key="3">
    <source>
        <dbReference type="SAM" id="MobiDB-lite"/>
    </source>
</evidence>
<evidence type="ECO:0000259" key="4">
    <source>
        <dbReference type="Pfam" id="PF00808"/>
    </source>
</evidence>
<dbReference type="GO" id="GO:0006261">
    <property type="term" value="P:DNA-templated DNA replication"/>
    <property type="evidence" value="ECO:0007669"/>
    <property type="project" value="TreeGrafter"/>
</dbReference>
<dbReference type="InterPro" id="IPR003958">
    <property type="entry name" value="CBFA_NFYB_domain"/>
</dbReference>
<dbReference type="Proteomes" id="UP001150569">
    <property type="component" value="Unassembled WGS sequence"/>
</dbReference>
<dbReference type="OrthoDB" id="636685at2759"/>
<dbReference type="InterPro" id="IPR050568">
    <property type="entry name" value="Transcr_DNA_Rep_Reg"/>
</dbReference>
<comment type="subcellular location">
    <subcellularLocation>
        <location evidence="1">Nucleus</location>
    </subcellularLocation>
</comment>
<organism evidence="5 6">
    <name type="scientific">Tieghemiomyces parasiticus</name>
    <dbReference type="NCBI Taxonomy" id="78921"/>
    <lineage>
        <taxon>Eukaryota</taxon>
        <taxon>Fungi</taxon>
        <taxon>Fungi incertae sedis</taxon>
        <taxon>Zoopagomycota</taxon>
        <taxon>Kickxellomycotina</taxon>
        <taxon>Dimargaritomycetes</taxon>
        <taxon>Dimargaritales</taxon>
        <taxon>Dimargaritaceae</taxon>
        <taxon>Tieghemiomyces</taxon>
    </lineage>
</organism>
<proteinExistence type="predicted"/>